<sequence length="364" mass="40802">MGWFPCSGKTHKKKKKWNKQPSDLVQPTSLDNLKPSLKTKEASKEGGSDHMAARTFPFRDLAAATKNFRGDFLLGEGGFGRVYKGRLENPNQVVAIKQLDRNGLQGNREFLVERLLVYEYMPLGSLDDHLHDPLPDKRRLDWNTRMKIAAGAAKGLEYLHDKASPPVIYRDLKCSNILLGENYHPKLSDFGLAKLGPVGDNTHVSTRVMGTYGYCAPEYAMTGQLTLKSDVYSFGVVLLELITGRKAVESSKTAGDHTLVAWARPLFKDRRKFSQIADPMLQGEYPTRGLYQALAVAAMCVQEQPNMRPAIADVVTALSYLSSQKFDPQTHPHQSSQWSPATPPRTKRDGDRRQYDDGGCERRY</sequence>
<keyword evidence="16" id="KW-1185">Reference proteome</keyword>
<comment type="similarity">
    <text evidence="2">Belongs to the protein kinase superfamily. Ser/Thr protein kinase family.</text>
</comment>
<evidence type="ECO:0000256" key="3">
    <source>
        <dbReference type="ARBA" id="ARBA00022475"/>
    </source>
</evidence>
<dbReference type="InterPro" id="IPR000719">
    <property type="entry name" value="Prot_kinase_dom"/>
</dbReference>
<dbReference type="GO" id="GO:0004674">
    <property type="term" value="F:protein serine/threonine kinase activity"/>
    <property type="evidence" value="ECO:0007669"/>
    <property type="project" value="UniProtKB-KW"/>
</dbReference>
<comment type="subcellular location">
    <subcellularLocation>
        <location evidence="1">Cell membrane</location>
        <topology evidence="1">Lipid-anchor</topology>
    </subcellularLocation>
</comment>
<feature type="compositionally biased region" description="Polar residues" evidence="13">
    <location>
        <begin position="20"/>
        <end position="31"/>
    </location>
</feature>
<dbReference type="PANTHER" id="PTHR47985">
    <property type="entry name" value="OS07G0668900 PROTEIN"/>
    <property type="match status" value="1"/>
</dbReference>
<reference evidence="15" key="2">
    <citation type="submission" date="2023-05" db="EMBL/GenBank/DDBJ databases">
        <authorList>
            <person name="Schelkunov M.I."/>
        </authorList>
    </citation>
    <scope>NUCLEOTIDE SEQUENCE</scope>
    <source>
        <strain evidence="15">Hsosn_3</strain>
        <tissue evidence="15">Leaf</tissue>
    </source>
</reference>
<name>A0AAD8JJ25_9APIA</name>
<dbReference type="InterPro" id="IPR008271">
    <property type="entry name" value="Ser/Thr_kinase_AS"/>
</dbReference>
<dbReference type="PROSITE" id="PS00107">
    <property type="entry name" value="PROTEIN_KINASE_ATP"/>
    <property type="match status" value="1"/>
</dbReference>
<evidence type="ECO:0000313" key="16">
    <source>
        <dbReference type="Proteomes" id="UP001237642"/>
    </source>
</evidence>
<protein>
    <submittedName>
        <fullName evidence="15">Serine/threonine-protein kinase RLCKVII</fullName>
    </submittedName>
</protein>
<evidence type="ECO:0000256" key="8">
    <source>
        <dbReference type="ARBA" id="ARBA00022840"/>
    </source>
</evidence>
<evidence type="ECO:0000256" key="4">
    <source>
        <dbReference type="ARBA" id="ARBA00022527"/>
    </source>
</evidence>
<evidence type="ECO:0000256" key="7">
    <source>
        <dbReference type="ARBA" id="ARBA00022777"/>
    </source>
</evidence>
<evidence type="ECO:0000256" key="1">
    <source>
        <dbReference type="ARBA" id="ARBA00004193"/>
    </source>
</evidence>
<keyword evidence="4 12" id="KW-0723">Serine/threonine-protein kinase</keyword>
<dbReference type="SMART" id="SM00220">
    <property type="entry name" value="S_TKc"/>
    <property type="match status" value="1"/>
</dbReference>
<keyword evidence="6 11" id="KW-0547">Nucleotide-binding</keyword>
<dbReference type="PANTHER" id="PTHR47985:SF2">
    <property type="entry name" value="SERINE_THREONINE-PROTEIN KINASE PBL7-RELATED"/>
    <property type="match status" value="1"/>
</dbReference>
<feature type="compositionally biased region" description="Basic and acidic residues" evidence="13">
    <location>
        <begin position="38"/>
        <end position="50"/>
    </location>
</feature>
<dbReference type="AlphaFoldDB" id="A0AAD8JJ25"/>
<organism evidence="15 16">
    <name type="scientific">Heracleum sosnowskyi</name>
    <dbReference type="NCBI Taxonomy" id="360622"/>
    <lineage>
        <taxon>Eukaryota</taxon>
        <taxon>Viridiplantae</taxon>
        <taxon>Streptophyta</taxon>
        <taxon>Embryophyta</taxon>
        <taxon>Tracheophyta</taxon>
        <taxon>Spermatophyta</taxon>
        <taxon>Magnoliopsida</taxon>
        <taxon>eudicotyledons</taxon>
        <taxon>Gunneridae</taxon>
        <taxon>Pentapetalae</taxon>
        <taxon>asterids</taxon>
        <taxon>campanulids</taxon>
        <taxon>Apiales</taxon>
        <taxon>Apiaceae</taxon>
        <taxon>Apioideae</taxon>
        <taxon>apioid superclade</taxon>
        <taxon>Tordylieae</taxon>
        <taxon>Tordyliinae</taxon>
        <taxon>Heracleum</taxon>
    </lineage>
</organism>
<dbReference type="Proteomes" id="UP001237642">
    <property type="component" value="Unassembled WGS sequence"/>
</dbReference>
<dbReference type="Gene3D" id="1.10.510.10">
    <property type="entry name" value="Transferase(Phosphotransferase) domain 1"/>
    <property type="match status" value="1"/>
</dbReference>
<dbReference type="Gene3D" id="3.30.200.20">
    <property type="entry name" value="Phosphorylase Kinase, domain 1"/>
    <property type="match status" value="1"/>
</dbReference>
<evidence type="ECO:0000313" key="15">
    <source>
        <dbReference type="EMBL" id="KAK1403437.1"/>
    </source>
</evidence>
<dbReference type="InterPro" id="IPR011009">
    <property type="entry name" value="Kinase-like_dom_sf"/>
</dbReference>
<dbReference type="PROSITE" id="PS50011">
    <property type="entry name" value="PROTEIN_KINASE_DOM"/>
    <property type="match status" value="1"/>
</dbReference>
<gene>
    <name evidence="15" type="ORF">POM88_003042</name>
</gene>
<keyword evidence="5" id="KW-0808">Transferase</keyword>
<evidence type="ECO:0000259" key="14">
    <source>
        <dbReference type="PROSITE" id="PS50011"/>
    </source>
</evidence>
<dbReference type="FunFam" id="1.10.510.10:FF:000032">
    <property type="entry name" value="Serine/threonine-protein kinase PBS1"/>
    <property type="match status" value="1"/>
</dbReference>
<feature type="compositionally biased region" description="Basic residues" evidence="13">
    <location>
        <begin position="9"/>
        <end position="18"/>
    </location>
</feature>
<dbReference type="PROSITE" id="PS00108">
    <property type="entry name" value="PROTEIN_KINASE_ST"/>
    <property type="match status" value="1"/>
</dbReference>
<evidence type="ECO:0000256" key="10">
    <source>
        <dbReference type="ARBA" id="ARBA00023288"/>
    </source>
</evidence>
<dbReference type="InterPro" id="IPR017441">
    <property type="entry name" value="Protein_kinase_ATP_BS"/>
</dbReference>
<dbReference type="GO" id="GO:0005524">
    <property type="term" value="F:ATP binding"/>
    <property type="evidence" value="ECO:0007669"/>
    <property type="project" value="UniProtKB-UniRule"/>
</dbReference>
<evidence type="ECO:0000256" key="5">
    <source>
        <dbReference type="ARBA" id="ARBA00022679"/>
    </source>
</evidence>
<feature type="region of interest" description="Disordered" evidence="13">
    <location>
        <begin position="1"/>
        <end position="50"/>
    </location>
</feature>
<dbReference type="SUPFAM" id="SSF56112">
    <property type="entry name" value="Protein kinase-like (PK-like)"/>
    <property type="match status" value="1"/>
</dbReference>
<feature type="region of interest" description="Disordered" evidence="13">
    <location>
        <begin position="325"/>
        <end position="364"/>
    </location>
</feature>
<evidence type="ECO:0000256" key="9">
    <source>
        <dbReference type="ARBA" id="ARBA00023136"/>
    </source>
</evidence>
<keyword evidence="7 15" id="KW-0418">Kinase</keyword>
<feature type="compositionally biased region" description="Polar residues" evidence="13">
    <location>
        <begin position="325"/>
        <end position="340"/>
    </location>
</feature>
<evidence type="ECO:0000256" key="11">
    <source>
        <dbReference type="PROSITE-ProRule" id="PRU10141"/>
    </source>
</evidence>
<feature type="compositionally biased region" description="Basic and acidic residues" evidence="13">
    <location>
        <begin position="346"/>
        <end position="364"/>
    </location>
</feature>
<feature type="binding site" evidence="11">
    <location>
        <position position="97"/>
    </location>
    <ligand>
        <name>ATP</name>
        <dbReference type="ChEBI" id="CHEBI:30616"/>
    </ligand>
</feature>
<dbReference type="InterPro" id="IPR001245">
    <property type="entry name" value="Ser-Thr/Tyr_kinase_cat_dom"/>
</dbReference>
<accession>A0AAD8JJ25</accession>
<feature type="domain" description="Protein kinase" evidence="14">
    <location>
        <begin position="68"/>
        <end position="321"/>
    </location>
</feature>
<keyword evidence="8 11" id="KW-0067">ATP-binding</keyword>
<comment type="caution">
    <text evidence="15">The sequence shown here is derived from an EMBL/GenBank/DDBJ whole genome shotgun (WGS) entry which is preliminary data.</text>
</comment>
<keyword evidence="10" id="KW-0449">Lipoprotein</keyword>
<evidence type="ECO:0000256" key="6">
    <source>
        <dbReference type="ARBA" id="ARBA00022741"/>
    </source>
</evidence>
<dbReference type="GO" id="GO:0005886">
    <property type="term" value="C:plasma membrane"/>
    <property type="evidence" value="ECO:0007669"/>
    <property type="project" value="UniProtKB-SubCell"/>
</dbReference>
<evidence type="ECO:0000256" key="12">
    <source>
        <dbReference type="RuleBase" id="RU000304"/>
    </source>
</evidence>
<keyword evidence="9" id="KW-0472">Membrane</keyword>
<evidence type="ECO:0000256" key="2">
    <source>
        <dbReference type="ARBA" id="ARBA00008684"/>
    </source>
</evidence>
<reference evidence="15" key="1">
    <citation type="submission" date="2023-02" db="EMBL/GenBank/DDBJ databases">
        <title>Genome of toxic invasive species Heracleum sosnowskyi carries increased number of genes despite the absence of recent whole-genome duplications.</title>
        <authorList>
            <person name="Schelkunov M."/>
            <person name="Shtratnikova V."/>
            <person name="Makarenko M."/>
            <person name="Klepikova A."/>
            <person name="Omelchenko D."/>
            <person name="Novikova G."/>
            <person name="Obukhova E."/>
            <person name="Bogdanov V."/>
            <person name="Penin A."/>
            <person name="Logacheva M."/>
        </authorList>
    </citation>
    <scope>NUCLEOTIDE SEQUENCE</scope>
    <source>
        <strain evidence="15">Hsosn_3</strain>
        <tissue evidence="15">Leaf</tissue>
    </source>
</reference>
<keyword evidence="3" id="KW-1003">Cell membrane</keyword>
<proteinExistence type="inferred from homology"/>
<evidence type="ECO:0000256" key="13">
    <source>
        <dbReference type="SAM" id="MobiDB-lite"/>
    </source>
</evidence>
<dbReference type="Pfam" id="PF07714">
    <property type="entry name" value="PK_Tyr_Ser-Thr"/>
    <property type="match status" value="1"/>
</dbReference>
<dbReference type="EMBL" id="JAUIZM010000001">
    <property type="protein sequence ID" value="KAK1403437.1"/>
    <property type="molecule type" value="Genomic_DNA"/>
</dbReference>